<dbReference type="AlphaFoldDB" id="A0ABD3D8L6"/>
<organism evidence="1 2">
    <name type="scientific">Castilleja foliolosa</name>
    <dbReference type="NCBI Taxonomy" id="1961234"/>
    <lineage>
        <taxon>Eukaryota</taxon>
        <taxon>Viridiplantae</taxon>
        <taxon>Streptophyta</taxon>
        <taxon>Embryophyta</taxon>
        <taxon>Tracheophyta</taxon>
        <taxon>Spermatophyta</taxon>
        <taxon>Magnoliopsida</taxon>
        <taxon>eudicotyledons</taxon>
        <taxon>Gunneridae</taxon>
        <taxon>Pentapetalae</taxon>
        <taxon>asterids</taxon>
        <taxon>lamiids</taxon>
        <taxon>Lamiales</taxon>
        <taxon>Orobanchaceae</taxon>
        <taxon>Pedicularideae</taxon>
        <taxon>Castillejinae</taxon>
        <taxon>Castilleja</taxon>
    </lineage>
</organism>
<proteinExistence type="predicted"/>
<reference evidence="2" key="1">
    <citation type="journal article" date="2024" name="IScience">
        <title>Strigolactones Initiate the Formation of Haustorium-like Structures in Castilleja.</title>
        <authorList>
            <person name="Buerger M."/>
            <person name="Peterson D."/>
            <person name="Chory J."/>
        </authorList>
    </citation>
    <scope>NUCLEOTIDE SEQUENCE [LARGE SCALE GENOMIC DNA]</scope>
</reference>
<dbReference type="EMBL" id="JAVIJP010000025">
    <property type="protein sequence ID" value="KAL3637594.1"/>
    <property type="molecule type" value="Genomic_DNA"/>
</dbReference>
<evidence type="ECO:0000313" key="1">
    <source>
        <dbReference type="EMBL" id="KAL3637594.1"/>
    </source>
</evidence>
<gene>
    <name evidence="1" type="ORF">CASFOL_018762</name>
</gene>
<protein>
    <recommendedName>
        <fullName evidence="3">Reverse transcriptase</fullName>
    </recommendedName>
</protein>
<dbReference type="Proteomes" id="UP001632038">
    <property type="component" value="Unassembled WGS sequence"/>
</dbReference>
<evidence type="ECO:0000313" key="2">
    <source>
        <dbReference type="Proteomes" id="UP001632038"/>
    </source>
</evidence>
<sequence>MCQFSDHSPLLIEFQPSVQYKSRFIFQRMWLDHPQFHSLVEKVWNCSVTGSPGYVMTEKLRRLRKGLKQWNWDVFGNVSSRIKALTSQIEMLDLQLQGEWNADHAQQLQELKIDLEQNIKWNADIERRQRNAITLQDDNGQIISDSKVIGEKAVQFFRNLFKATPYHLDSDFFEELPKDITTEENAVLLSLPPPEEILEAINHLSPESSPGLDGFTGYFFSDCWDIIANDITRLVHGFFKGDLISQSNATACLTLIPKVPNPSTL</sequence>
<keyword evidence="2" id="KW-1185">Reference proteome</keyword>
<evidence type="ECO:0008006" key="3">
    <source>
        <dbReference type="Google" id="ProtNLM"/>
    </source>
</evidence>
<name>A0ABD3D8L6_9LAMI</name>
<accession>A0ABD3D8L6</accession>
<comment type="caution">
    <text evidence="1">The sequence shown here is derived from an EMBL/GenBank/DDBJ whole genome shotgun (WGS) entry which is preliminary data.</text>
</comment>